<comment type="caution">
    <text evidence="2">The sequence shown here is derived from an EMBL/GenBank/DDBJ whole genome shotgun (WGS) entry which is preliminary data.</text>
</comment>
<evidence type="ECO:0000313" key="3">
    <source>
        <dbReference type="Proteomes" id="UP001177212"/>
    </source>
</evidence>
<sequence length="205" mass="23678">MKKTKYINLLANESGKSQNWMLMSFFLMGFCVFLGYLLKTTINEMPVKLVPYDFHKNKGVIETTKNGTDNQTYIQLIARSDIDLLTQFSPQNSVKRSKQLVNRFTPELAVNTKASLQDQAEQNKEDQITQSFLVQTLKSRDGREVLVSGHLRRWEGEELISDSLIKFAISYEYIDDIPLIINFTPFEEEETITRKLNEINKVGVK</sequence>
<name>A0ABT9FC57_9GAMM</name>
<keyword evidence="1" id="KW-1133">Transmembrane helix</keyword>
<keyword evidence="1" id="KW-0812">Transmembrane</keyword>
<dbReference type="Proteomes" id="UP001177212">
    <property type="component" value="Unassembled WGS sequence"/>
</dbReference>
<dbReference type="RefSeq" id="WP_305471655.1">
    <property type="nucleotide sequence ID" value="NZ_JAUYVT010000004.1"/>
</dbReference>
<dbReference type="EMBL" id="JAUYVT010000004">
    <property type="protein sequence ID" value="MDP2564376.1"/>
    <property type="molecule type" value="Genomic_DNA"/>
</dbReference>
<evidence type="ECO:0000256" key="1">
    <source>
        <dbReference type="SAM" id="Phobius"/>
    </source>
</evidence>
<organism evidence="2 3">
    <name type="scientific">Pseudoalteromonas marina</name>
    <dbReference type="NCBI Taxonomy" id="267375"/>
    <lineage>
        <taxon>Bacteria</taxon>
        <taxon>Pseudomonadati</taxon>
        <taxon>Pseudomonadota</taxon>
        <taxon>Gammaproteobacteria</taxon>
        <taxon>Alteromonadales</taxon>
        <taxon>Pseudoalteromonadaceae</taxon>
        <taxon>Pseudoalteromonas</taxon>
    </lineage>
</organism>
<reference evidence="2" key="1">
    <citation type="submission" date="2023-07" db="EMBL/GenBank/DDBJ databases">
        <title>Genome content predicts the carbon catabolic preferences of heterotrophic bacteria.</title>
        <authorList>
            <person name="Gralka M."/>
        </authorList>
    </citation>
    <scope>NUCLEOTIDE SEQUENCE</scope>
    <source>
        <strain evidence="2">4G09</strain>
    </source>
</reference>
<dbReference type="InterPro" id="IPR007973">
    <property type="entry name" value="Pilus_assembly_TraE"/>
</dbReference>
<feature type="transmembrane region" description="Helical" evidence="1">
    <location>
        <begin position="20"/>
        <end position="38"/>
    </location>
</feature>
<dbReference type="Pfam" id="PF05309">
    <property type="entry name" value="TraE"/>
    <property type="match status" value="1"/>
</dbReference>
<proteinExistence type="predicted"/>
<evidence type="ECO:0000313" key="2">
    <source>
        <dbReference type="EMBL" id="MDP2564376.1"/>
    </source>
</evidence>
<gene>
    <name evidence="2" type="ORF">Q8W34_07000</name>
</gene>
<protein>
    <submittedName>
        <fullName evidence="2">TraE/TraK family type IV conjugative transfer system protein</fullName>
    </submittedName>
</protein>
<keyword evidence="1" id="KW-0472">Membrane</keyword>
<keyword evidence="3" id="KW-1185">Reference proteome</keyword>
<accession>A0ABT9FC57</accession>